<protein>
    <submittedName>
        <fullName evidence="3">Uncharacterized protein</fullName>
    </submittedName>
</protein>
<feature type="region of interest" description="Disordered" evidence="2">
    <location>
        <begin position="1"/>
        <end position="40"/>
    </location>
</feature>
<reference evidence="3 4" key="1">
    <citation type="submission" date="2017-07" db="EMBL/GenBank/DDBJ databases">
        <authorList>
            <person name="Talla V."/>
            <person name="Backstrom N."/>
        </authorList>
    </citation>
    <scope>NUCLEOTIDE SEQUENCE [LARGE SCALE GENOMIC DNA]</scope>
</reference>
<dbReference type="EMBL" id="FZQP02000325">
    <property type="protein sequence ID" value="VVC88438.1"/>
    <property type="molecule type" value="Genomic_DNA"/>
</dbReference>
<evidence type="ECO:0000256" key="1">
    <source>
        <dbReference type="SAM" id="Coils"/>
    </source>
</evidence>
<feature type="non-terminal residue" evidence="3">
    <location>
        <position position="254"/>
    </location>
</feature>
<dbReference type="AlphaFoldDB" id="A0A5E4PQX9"/>
<dbReference type="Proteomes" id="UP000324832">
    <property type="component" value="Unassembled WGS sequence"/>
</dbReference>
<accession>A0A5E4PQX9</accession>
<evidence type="ECO:0000256" key="2">
    <source>
        <dbReference type="SAM" id="MobiDB-lite"/>
    </source>
</evidence>
<name>A0A5E4PQX9_9NEOP</name>
<gene>
    <name evidence="3" type="ORF">LSINAPIS_LOCUS1799</name>
</gene>
<evidence type="ECO:0000313" key="4">
    <source>
        <dbReference type="Proteomes" id="UP000324832"/>
    </source>
</evidence>
<evidence type="ECO:0000313" key="3">
    <source>
        <dbReference type="EMBL" id="VVC88438.1"/>
    </source>
</evidence>
<feature type="region of interest" description="Disordered" evidence="2">
    <location>
        <begin position="60"/>
        <end position="81"/>
    </location>
</feature>
<organism evidence="3 4">
    <name type="scientific">Leptidea sinapis</name>
    <dbReference type="NCBI Taxonomy" id="189913"/>
    <lineage>
        <taxon>Eukaryota</taxon>
        <taxon>Metazoa</taxon>
        <taxon>Ecdysozoa</taxon>
        <taxon>Arthropoda</taxon>
        <taxon>Hexapoda</taxon>
        <taxon>Insecta</taxon>
        <taxon>Pterygota</taxon>
        <taxon>Neoptera</taxon>
        <taxon>Endopterygota</taxon>
        <taxon>Lepidoptera</taxon>
        <taxon>Glossata</taxon>
        <taxon>Ditrysia</taxon>
        <taxon>Papilionoidea</taxon>
        <taxon>Pieridae</taxon>
        <taxon>Dismorphiinae</taxon>
        <taxon>Leptidea</taxon>
    </lineage>
</organism>
<feature type="coiled-coil region" evidence="1">
    <location>
        <begin position="201"/>
        <end position="235"/>
    </location>
</feature>
<keyword evidence="4" id="KW-1185">Reference proteome</keyword>
<keyword evidence="1" id="KW-0175">Coiled coil</keyword>
<proteinExistence type="predicted"/>
<sequence length="254" mass="27371">MFGIRTPPKNDKLSPKAGTSTNVRRSIGKWEGTNIVTSDETAHPIDAADNSQRQTVQHTVAQKDTQGGLDHPGISPSLSKSGDRVAQARIWVQRAKTYVNQSRNLKSDLKQGILTAVDNLYRLVKESTAAKKGIAETILQPAPPIEDSDLKQGIITAIDNLYLLLKETALVKSGAAGTSSPLVPPPIPETSIAEKIVTTLLSAHSELITKSMAQIEELKEELADHQAALSRTTYASVVAGGKKEKLQTPVRMHS</sequence>